<gene>
    <name evidence="1" type="ORF">L873DRAFT_1801375</name>
</gene>
<protein>
    <submittedName>
        <fullName evidence="1">Uncharacterized protein</fullName>
    </submittedName>
</protein>
<dbReference type="Proteomes" id="UP000276215">
    <property type="component" value="Unassembled WGS sequence"/>
</dbReference>
<sequence length="52" mass="5732">MIPTPLALPLQELHLLLNPVSPCALSCSLSRYFPLVGFRSVFVDHSLLVLNV</sequence>
<dbReference type="AlphaFoldDB" id="A0A3N4JXC1"/>
<accession>A0A3N4JXC1</accession>
<evidence type="ECO:0000313" key="2">
    <source>
        <dbReference type="Proteomes" id="UP000276215"/>
    </source>
</evidence>
<organism evidence="1 2">
    <name type="scientific">Choiromyces venosus 120613-1</name>
    <dbReference type="NCBI Taxonomy" id="1336337"/>
    <lineage>
        <taxon>Eukaryota</taxon>
        <taxon>Fungi</taxon>
        <taxon>Dikarya</taxon>
        <taxon>Ascomycota</taxon>
        <taxon>Pezizomycotina</taxon>
        <taxon>Pezizomycetes</taxon>
        <taxon>Pezizales</taxon>
        <taxon>Tuberaceae</taxon>
        <taxon>Choiromyces</taxon>
    </lineage>
</organism>
<proteinExistence type="predicted"/>
<keyword evidence="2" id="KW-1185">Reference proteome</keyword>
<reference evidence="1 2" key="1">
    <citation type="journal article" date="2018" name="Nat. Ecol. Evol.">
        <title>Pezizomycetes genomes reveal the molecular basis of ectomycorrhizal truffle lifestyle.</title>
        <authorList>
            <person name="Murat C."/>
            <person name="Payen T."/>
            <person name="Noel B."/>
            <person name="Kuo A."/>
            <person name="Morin E."/>
            <person name="Chen J."/>
            <person name="Kohler A."/>
            <person name="Krizsan K."/>
            <person name="Balestrini R."/>
            <person name="Da Silva C."/>
            <person name="Montanini B."/>
            <person name="Hainaut M."/>
            <person name="Levati E."/>
            <person name="Barry K.W."/>
            <person name="Belfiori B."/>
            <person name="Cichocki N."/>
            <person name="Clum A."/>
            <person name="Dockter R.B."/>
            <person name="Fauchery L."/>
            <person name="Guy J."/>
            <person name="Iotti M."/>
            <person name="Le Tacon F."/>
            <person name="Lindquist E.A."/>
            <person name="Lipzen A."/>
            <person name="Malagnac F."/>
            <person name="Mello A."/>
            <person name="Molinier V."/>
            <person name="Miyauchi S."/>
            <person name="Poulain J."/>
            <person name="Riccioni C."/>
            <person name="Rubini A."/>
            <person name="Sitrit Y."/>
            <person name="Splivallo R."/>
            <person name="Traeger S."/>
            <person name="Wang M."/>
            <person name="Zifcakova L."/>
            <person name="Wipf D."/>
            <person name="Zambonelli A."/>
            <person name="Paolocci F."/>
            <person name="Nowrousian M."/>
            <person name="Ottonello S."/>
            <person name="Baldrian P."/>
            <person name="Spatafora J.W."/>
            <person name="Henrissat B."/>
            <person name="Nagy L.G."/>
            <person name="Aury J.M."/>
            <person name="Wincker P."/>
            <person name="Grigoriev I.V."/>
            <person name="Bonfante P."/>
            <person name="Martin F.M."/>
        </authorList>
    </citation>
    <scope>NUCLEOTIDE SEQUENCE [LARGE SCALE GENOMIC DNA]</scope>
    <source>
        <strain evidence="1 2">120613-1</strain>
    </source>
</reference>
<evidence type="ECO:0000313" key="1">
    <source>
        <dbReference type="EMBL" id="RPB02857.1"/>
    </source>
</evidence>
<name>A0A3N4JXC1_9PEZI</name>
<dbReference type="EMBL" id="ML120365">
    <property type="protein sequence ID" value="RPB02857.1"/>
    <property type="molecule type" value="Genomic_DNA"/>
</dbReference>